<comment type="similarity">
    <text evidence="1 3">Belongs to the gamma-glutamylcyclotransferase family.</text>
</comment>
<dbReference type="GO" id="GO:0005829">
    <property type="term" value="C:cytosol"/>
    <property type="evidence" value="ECO:0007669"/>
    <property type="project" value="TreeGrafter"/>
</dbReference>
<feature type="active site" description="Proton acceptor" evidence="2">
    <location>
        <position position="85"/>
    </location>
</feature>
<organism evidence="5 6">
    <name type="scientific">Candidula unifasciata</name>
    <dbReference type="NCBI Taxonomy" id="100452"/>
    <lineage>
        <taxon>Eukaryota</taxon>
        <taxon>Metazoa</taxon>
        <taxon>Spiralia</taxon>
        <taxon>Lophotrochozoa</taxon>
        <taxon>Mollusca</taxon>
        <taxon>Gastropoda</taxon>
        <taxon>Heterobranchia</taxon>
        <taxon>Euthyneura</taxon>
        <taxon>Panpulmonata</taxon>
        <taxon>Eupulmonata</taxon>
        <taxon>Stylommatophora</taxon>
        <taxon>Helicina</taxon>
        <taxon>Helicoidea</taxon>
        <taxon>Geomitridae</taxon>
        <taxon>Candidula</taxon>
    </lineage>
</organism>
<dbReference type="CDD" id="cd06661">
    <property type="entry name" value="GGCT_like"/>
    <property type="match status" value="1"/>
</dbReference>
<dbReference type="EMBL" id="CAJHNH020005368">
    <property type="protein sequence ID" value="CAG5132436.1"/>
    <property type="molecule type" value="Genomic_DNA"/>
</dbReference>
<evidence type="ECO:0000256" key="2">
    <source>
        <dbReference type="PIRSR" id="PIRSR639126-1"/>
    </source>
</evidence>
<sequence>MAQTHLVFSYGTLKCGEPNFHIMSSPETGSYRFVGIGETVKRYPLVVGSQYSVPFLLLVEGKGENVLGHIFEVNDEKLAALDELEAHPDLYIRLKTEIAMTHDEHKNPIEPPEIRECWVYFLPRFKPEMLELPYYRNYTSVSDDHPPYVESEDLCSVDQIE</sequence>
<keyword evidence="6" id="KW-1185">Reference proteome</keyword>
<dbReference type="GO" id="GO:0061929">
    <property type="term" value="F:gamma-glutamylaminecyclotransferase activity"/>
    <property type="evidence" value="ECO:0007669"/>
    <property type="project" value="InterPro"/>
</dbReference>
<dbReference type="InterPro" id="IPR039126">
    <property type="entry name" value="GGACT"/>
</dbReference>
<evidence type="ECO:0000313" key="5">
    <source>
        <dbReference type="EMBL" id="CAG5132436.1"/>
    </source>
</evidence>
<dbReference type="InterPro" id="IPR009288">
    <property type="entry name" value="AIG2-like_dom"/>
</dbReference>
<dbReference type="SUPFAM" id="SSF110857">
    <property type="entry name" value="Gamma-glutamyl cyclotransferase-like"/>
    <property type="match status" value="1"/>
</dbReference>
<dbReference type="InterPro" id="IPR013024">
    <property type="entry name" value="GGCT-like"/>
</dbReference>
<dbReference type="OrthoDB" id="113620at2759"/>
<evidence type="ECO:0000256" key="3">
    <source>
        <dbReference type="RuleBase" id="RU367036"/>
    </source>
</evidence>
<dbReference type="AlphaFoldDB" id="A0A8S4A076"/>
<reference evidence="5" key="1">
    <citation type="submission" date="2021-04" db="EMBL/GenBank/DDBJ databases">
        <authorList>
            <consortium name="Molecular Ecology Group"/>
        </authorList>
    </citation>
    <scope>NUCLEOTIDE SEQUENCE</scope>
</reference>
<feature type="domain" description="Gamma-glutamylcyclotransferase AIG2-like" evidence="4">
    <location>
        <begin position="7"/>
        <end position="132"/>
    </location>
</feature>
<dbReference type="Proteomes" id="UP000678393">
    <property type="component" value="Unassembled WGS sequence"/>
</dbReference>
<evidence type="ECO:0000259" key="4">
    <source>
        <dbReference type="Pfam" id="PF06094"/>
    </source>
</evidence>
<dbReference type="Pfam" id="PF06094">
    <property type="entry name" value="GGACT"/>
    <property type="match status" value="1"/>
</dbReference>
<gene>
    <name evidence="5" type="ORF">CUNI_LOCUS17994</name>
</gene>
<evidence type="ECO:0000256" key="1">
    <source>
        <dbReference type="ARBA" id="ARBA00008861"/>
    </source>
</evidence>
<protein>
    <recommendedName>
        <fullName evidence="3">Gamma-glutamylcyclotransferase family protein</fullName>
    </recommendedName>
</protein>
<dbReference type="PANTHER" id="PTHR12510:SF4">
    <property type="entry name" value="GAMMA-GLUTAMYLAMINECYCLOTRANSFERASE"/>
    <property type="match status" value="1"/>
</dbReference>
<dbReference type="Gene3D" id="3.10.490.10">
    <property type="entry name" value="Gamma-glutamyl cyclotransferase-like"/>
    <property type="match status" value="1"/>
</dbReference>
<comment type="caution">
    <text evidence="5">The sequence shown here is derived from an EMBL/GenBank/DDBJ whole genome shotgun (WGS) entry which is preliminary data.</text>
</comment>
<name>A0A8S4A076_9EUPU</name>
<dbReference type="InterPro" id="IPR036568">
    <property type="entry name" value="GGCT-like_sf"/>
</dbReference>
<proteinExistence type="inferred from homology"/>
<evidence type="ECO:0000313" key="6">
    <source>
        <dbReference type="Proteomes" id="UP000678393"/>
    </source>
</evidence>
<accession>A0A8S4A076</accession>
<dbReference type="PANTHER" id="PTHR12510">
    <property type="entry name" value="TROPONIN C-AKIN-1 PROTEIN"/>
    <property type="match status" value="1"/>
</dbReference>